<feature type="domain" description="AB hydrolase-1" evidence="5">
    <location>
        <begin position="55"/>
        <end position="390"/>
    </location>
</feature>
<dbReference type="STRING" id="1754190.A0A1Y2FJB0"/>
<feature type="active site" evidence="3">
    <location>
        <position position="385"/>
    </location>
</feature>
<comment type="caution">
    <text evidence="6">The sequence shown here is derived from an EMBL/GenBank/DDBJ whole genome shotgun (WGS) entry which is preliminary data.</text>
</comment>
<dbReference type="PIRSF" id="PIRSF000443">
    <property type="entry name" value="Homoser_Ac_trans"/>
    <property type="match status" value="1"/>
</dbReference>
<dbReference type="GO" id="GO:0004414">
    <property type="term" value="F:homoserine O-acetyltransferase activity"/>
    <property type="evidence" value="ECO:0007669"/>
    <property type="project" value="TreeGrafter"/>
</dbReference>
<dbReference type="Proteomes" id="UP000193920">
    <property type="component" value="Unassembled WGS sequence"/>
</dbReference>
<reference evidence="6 7" key="1">
    <citation type="submission" date="2016-08" db="EMBL/GenBank/DDBJ databases">
        <title>A Parts List for Fungal Cellulosomes Revealed by Comparative Genomics.</title>
        <authorList>
            <consortium name="DOE Joint Genome Institute"/>
            <person name="Haitjema C.H."/>
            <person name="Gilmore S.P."/>
            <person name="Henske J.K."/>
            <person name="Solomon K.V."/>
            <person name="De Groot R."/>
            <person name="Kuo A."/>
            <person name="Mondo S.J."/>
            <person name="Salamov A.A."/>
            <person name="Labutti K."/>
            <person name="Zhao Z."/>
            <person name="Chiniquy J."/>
            <person name="Barry K."/>
            <person name="Brewer H.M."/>
            <person name="Purvine S.O."/>
            <person name="Wright A.T."/>
            <person name="Boxma B."/>
            <person name="Van Alen T."/>
            <person name="Hackstein J.H."/>
            <person name="Baker S.E."/>
            <person name="Grigoriev I.V."/>
            <person name="O'Malley M.A."/>
        </authorList>
    </citation>
    <scope>NUCLEOTIDE SEQUENCE [LARGE SCALE GENOMIC DNA]</scope>
    <source>
        <strain evidence="6 7">G1</strain>
    </source>
</reference>
<name>A0A1Y2FJB0_9FUNG</name>
<dbReference type="InterPro" id="IPR029058">
    <property type="entry name" value="AB_hydrolase_fold"/>
</dbReference>
<keyword evidence="2 6" id="KW-0808">Transferase</keyword>
<evidence type="ECO:0000313" key="7">
    <source>
        <dbReference type="Proteomes" id="UP000193920"/>
    </source>
</evidence>
<evidence type="ECO:0000313" key="6">
    <source>
        <dbReference type="EMBL" id="ORY84030.1"/>
    </source>
</evidence>
<dbReference type="AlphaFoldDB" id="A0A1Y2FJB0"/>
<dbReference type="HAMAP" id="MF_00296">
    <property type="entry name" value="MetX_acyltransf"/>
    <property type="match status" value="1"/>
</dbReference>
<dbReference type="Pfam" id="PF00561">
    <property type="entry name" value="Abhydrolase_1"/>
    <property type="match status" value="1"/>
</dbReference>
<evidence type="ECO:0000256" key="3">
    <source>
        <dbReference type="PIRSR" id="PIRSR000443-1"/>
    </source>
</evidence>
<dbReference type="SUPFAM" id="SSF53474">
    <property type="entry name" value="alpha/beta-Hydrolases"/>
    <property type="match status" value="1"/>
</dbReference>
<protein>
    <submittedName>
        <fullName evidence="6">Homoserine O-acetyltransferase</fullName>
    </submittedName>
</protein>
<dbReference type="NCBIfam" id="NF001209">
    <property type="entry name" value="PRK00175.1"/>
    <property type="match status" value="1"/>
</dbReference>
<sequence length="456" mass="52069">MEVIDPSEYTNPLFHLPNNQTIVRIPDFELECGKVLKNPQVAFKTFGKLNETRDNVLVICHALSGSCDVEDWWGSLLGPGKPFDPTIFFIFCGNVLGSPYGSASPITINPDTGHRYGPSFPLTTLRDDVRIHKYILDQLKVKSVEYVIGGSLGGMQALEWAFFGKDYVHNIIAIATSSYQSAWGISWNEAQRQAIFCDPNYKNGFYTDDKPPYIGLSNARVQALLTYRSGKSFQKRFGRKLMPIRKKFTSNYNQNSTLIHNEGCGFLRLNDPKIKKPIPISDYNKKSLLQQPTVYSAQSYLRYQGNKFVKRFDANCYIALTRKLDCHDIARDRFNTIAEALQSIEQNVLVVAIETDGLFSYTEQSELANNIPHAEMHMIQSEDGHDGFLLEFQQMINFLNEFMKKTTPKYPIGQYHLTKKDLECKPIKSSTFGEIEIEDDEEEEEEEKDHDVNNNK</sequence>
<feature type="region of interest" description="Disordered" evidence="4">
    <location>
        <begin position="431"/>
        <end position="456"/>
    </location>
</feature>
<feature type="active site" evidence="3">
    <location>
        <position position="356"/>
    </location>
</feature>
<feature type="compositionally biased region" description="Acidic residues" evidence="4">
    <location>
        <begin position="435"/>
        <end position="448"/>
    </location>
</feature>
<keyword evidence="7" id="KW-1185">Reference proteome</keyword>
<evidence type="ECO:0000256" key="1">
    <source>
        <dbReference type="ARBA" id="ARBA00006886"/>
    </source>
</evidence>
<evidence type="ECO:0000259" key="5">
    <source>
        <dbReference type="Pfam" id="PF00561"/>
    </source>
</evidence>
<dbReference type="Gene3D" id="3.40.50.1820">
    <property type="entry name" value="alpha/beta hydrolase"/>
    <property type="match status" value="1"/>
</dbReference>
<feature type="active site" description="Nucleophile" evidence="3">
    <location>
        <position position="151"/>
    </location>
</feature>
<dbReference type="PANTHER" id="PTHR32268">
    <property type="entry name" value="HOMOSERINE O-ACETYLTRANSFERASE"/>
    <property type="match status" value="1"/>
</dbReference>
<dbReference type="InterPro" id="IPR008220">
    <property type="entry name" value="HAT_MetX-like"/>
</dbReference>
<gene>
    <name evidence="6" type="ORF">LY90DRAFT_375262</name>
</gene>
<evidence type="ECO:0000256" key="4">
    <source>
        <dbReference type="SAM" id="MobiDB-lite"/>
    </source>
</evidence>
<accession>A0A1Y2FJB0</accession>
<dbReference type="PANTHER" id="PTHR32268:SF11">
    <property type="entry name" value="HOMOSERINE O-ACETYLTRANSFERASE"/>
    <property type="match status" value="1"/>
</dbReference>
<dbReference type="GO" id="GO:0009086">
    <property type="term" value="P:methionine biosynthetic process"/>
    <property type="evidence" value="ECO:0007669"/>
    <property type="project" value="TreeGrafter"/>
</dbReference>
<dbReference type="GO" id="GO:0009092">
    <property type="term" value="P:homoserine metabolic process"/>
    <property type="evidence" value="ECO:0007669"/>
    <property type="project" value="TreeGrafter"/>
</dbReference>
<dbReference type="InterPro" id="IPR000073">
    <property type="entry name" value="AB_hydrolase_1"/>
</dbReference>
<proteinExistence type="inferred from homology"/>
<dbReference type="NCBIfam" id="TIGR01392">
    <property type="entry name" value="homoserO_Ac_trn"/>
    <property type="match status" value="1"/>
</dbReference>
<dbReference type="EMBL" id="MCOG01000006">
    <property type="protein sequence ID" value="ORY84030.1"/>
    <property type="molecule type" value="Genomic_DNA"/>
</dbReference>
<comment type="similarity">
    <text evidence="1">Belongs to the AB hydrolase superfamily. MetX family.</text>
</comment>
<organism evidence="6 7">
    <name type="scientific">Neocallimastix californiae</name>
    <dbReference type="NCBI Taxonomy" id="1754190"/>
    <lineage>
        <taxon>Eukaryota</taxon>
        <taxon>Fungi</taxon>
        <taxon>Fungi incertae sedis</taxon>
        <taxon>Chytridiomycota</taxon>
        <taxon>Chytridiomycota incertae sedis</taxon>
        <taxon>Neocallimastigomycetes</taxon>
        <taxon>Neocallimastigales</taxon>
        <taxon>Neocallimastigaceae</taxon>
        <taxon>Neocallimastix</taxon>
    </lineage>
</organism>
<dbReference type="OrthoDB" id="191364at2759"/>
<evidence type="ECO:0000256" key="2">
    <source>
        <dbReference type="ARBA" id="ARBA00022679"/>
    </source>
</evidence>